<gene>
    <name evidence="3" type="ORF">OEZ71_03460</name>
</gene>
<feature type="signal peptide" evidence="2">
    <location>
        <begin position="1"/>
        <end position="22"/>
    </location>
</feature>
<keyword evidence="4" id="KW-1185">Reference proteome</keyword>
<dbReference type="EMBL" id="JAOWKZ010000001">
    <property type="protein sequence ID" value="MCV2871346.1"/>
    <property type="molecule type" value="Genomic_DNA"/>
</dbReference>
<accession>A0ABT2ZJN8</accession>
<evidence type="ECO:0000313" key="3">
    <source>
        <dbReference type="EMBL" id="MCV2871346.1"/>
    </source>
</evidence>
<name>A0ABT2ZJN8_9RHOB</name>
<comment type="caution">
    <text evidence="3">The sequence shown here is derived from an EMBL/GenBank/DDBJ whole genome shotgun (WGS) entry which is preliminary data.</text>
</comment>
<feature type="chain" id="PRO_5045485057" evidence="2">
    <location>
        <begin position="23"/>
        <end position="251"/>
    </location>
</feature>
<keyword evidence="1 2" id="KW-0732">Signal</keyword>
<sequence length="251" mass="26888">MRLFAAFCYYMAASFAATPAPAQYVGCEGPILKASYTRPTDRYDHGILGDAIEWGGMKVVIDWADGCGLVGPIDIILPQESVYEDFAPRLWDVTGDGQPEIVTVISKVSSGASLEIHGFAGNRFTAIASTPYIGTPHRWLAPVGAADLDGDGRVEIAYVETPHLGKILKIVRLEGDRLVPVAEAKGLTNHRIGDPFIQGRIATCGGSPTILTSNGDWTRIIGTTLADGKLAVRDLGPYRGPKSFDRIAGCR</sequence>
<evidence type="ECO:0000256" key="2">
    <source>
        <dbReference type="SAM" id="SignalP"/>
    </source>
</evidence>
<dbReference type="RefSeq" id="WP_263738522.1">
    <property type="nucleotide sequence ID" value="NZ_JAOWKZ010000001.1"/>
</dbReference>
<dbReference type="InterPro" id="IPR028994">
    <property type="entry name" value="Integrin_alpha_N"/>
</dbReference>
<evidence type="ECO:0000256" key="1">
    <source>
        <dbReference type="ARBA" id="ARBA00022729"/>
    </source>
</evidence>
<organism evidence="3 4">
    <name type="scientific">Albidovulum litorale</name>
    <dbReference type="NCBI Taxonomy" id="2984134"/>
    <lineage>
        <taxon>Bacteria</taxon>
        <taxon>Pseudomonadati</taxon>
        <taxon>Pseudomonadota</taxon>
        <taxon>Alphaproteobacteria</taxon>
        <taxon>Rhodobacterales</taxon>
        <taxon>Paracoccaceae</taxon>
        <taxon>Albidovulum</taxon>
    </lineage>
</organism>
<proteinExistence type="predicted"/>
<dbReference type="InterPro" id="IPR013517">
    <property type="entry name" value="FG-GAP"/>
</dbReference>
<protein>
    <submittedName>
        <fullName evidence="3">VCBS repeat-containing protein</fullName>
    </submittedName>
</protein>
<reference evidence="3 4" key="1">
    <citation type="submission" date="2022-10" db="EMBL/GenBank/DDBJ databases">
        <title>Defluviimonas sp. nov., isolated from ocean surface sediments.</title>
        <authorList>
            <person name="He W."/>
            <person name="Wang L."/>
            <person name="Zhang D.-F."/>
        </authorList>
    </citation>
    <scope>NUCLEOTIDE SEQUENCE [LARGE SCALE GENOMIC DNA]</scope>
    <source>
        <strain evidence="3 4">WL0050</strain>
    </source>
</reference>
<dbReference type="SUPFAM" id="SSF69318">
    <property type="entry name" value="Integrin alpha N-terminal domain"/>
    <property type="match status" value="1"/>
</dbReference>
<dbReference type="Pfam" id="PF13517">
    <property type="entry name" value="FG-GAP_3"/>
    <property type="match status" value="1"/>
</dbReference>
<evidence type="ECO:0000313" key="4">
    <source>
        <dbReference type="Proteomes" id="UP001652564"/>
    </source>
</evidence>
<dbReference type="Proteomes" id="UP001652564">
    <property type="component" value="Unassembled WGS sequence"/>
</dbReference>